<name>A0A8J6J3C3_9FIRM</name>
<keyword evidence="2" id="KW-1185">Reference proteome</keyword>
<gene>
    <name evidence="1" type="ORF">H8S55_03325</name>
</gene>
<evidence type="ECO:0000313" key="2">
    <source>
        <dbReference type="Proteomes" id="UP000602260"/>
    </source>
</evidence>
<dbReference type="AlphaFoldDB" id="A0A8J6J3C3"/>
<protein>
    <submittedName>
        <fullName evidence="1">Uncharacterized protein</fullName>
    </submittedName>
</protein>
<dbReference type="RefSeq" id="WP_186877823.1">
    <property type="nucleotide sequence ID" value="NZ_JACOPN010000002.1"/>
</dbReference>
<proteinExistence type="predicted"/>
<organism evidence="1 2">
    <name type="scientific">Flintibacter faecis</name>
    <dbReference type="NCBI Taxonomy" id="2763047"/>
    <lineage>
        <taxon>Bacteria</taxon>
        <taxon>Bacillati</taxon>
        <taxon>Bacillota</taxon>
        <taxon>Clostridia</taxon>
        <taxon>Eubacteriales</taxon>
        <taxon>Flintibacter</taxon>
    </lineage>
</organism>
<evidence type="ECO:0000313" key="1">
    <source>
        <dbReference type="EMBL" id="MBC5716362.1"/>
    </source>
</evidence>
<sequence length="311" mass="33688">MKRRAVLALAVLAVVVLCALAGICLTYPIKLDQATLPGYLADFYDRGRSTPLSPQVTVYDELELGRRNYYLFELGPDLELGTATLERGPLGRYRIVRMGWGGGNFQNNVVESGGKKYLLIAGRDAGEQIAKISAQLGGETYDLYPQGDHFLVCTELSDTVGDTHVDDLTFYNGAGEDISGDYFPGSAPEPPAGIGDADWAAPTDTGLAETVWGCPGWVLKLHGEENAAGLAELCESQEGQSDELVCSGRWKMEGDDLHLELSGRDMTVSGSFPVEISPSGEQLRIHSAKEGEQLPFLQDQEDEAELTLYFG</sequence>
<dbReference type="EMBL" id="JACOPN010000002">
    <property type="protein sequence ID" value="MBC5716362.1"/>
    <property type="molecule type" value="Genomic_DNA"/>
</dbReference>
<reference evidence="1" key="1">
    <citation type="submission" date="2020-08" db="EMBL/GenBank/DDBJ databases">
        <title>Genome public.</title>
        <authorList>
            <person name="Liu C."/>
            <person name="Sun Q."/>
        </authorList>
    </citation>
    <scope>NUCLEOTIDE SEQUENCE</scope>
    <source>
        <strain evidence="1">BX5</strain>
    </source>
</reference>
<comment type="caution">
    <text evidence="1">The sequence shown here is derived from an EMBL/GenBank/DDBJ whole genome shotgun (WGS) entry which is preliminary data.</text>
</comment>
<accession>A0A8J6J3C3</accession>
<dbReference type="Proteomes" id="UP000602260">
    <property type="component" value="Unassembled WGS sequence"/>
</dbReference>